<feature type="domain" description="Cathepsin propeptide inhibitor" evidence="10">
    <location>
        <begin position="36"/>
        <end position="93"/>
    </location>
</feature>
<keyword evidence="4 11" id="KW-0378">Hydrolase</keyword>
<gene>
    <name evidence="11" type="ORF">MtrunA17_Chr2g0311471</name>
</gene>
<protein>
    <submittedName>
        <fullName evidence="11">Putative ananain protein</fullName>
        <ecNumber evidence="11">3.4.22.31</ecNumber>
    </submittedName>
</protein>
<organism evidence="11 12">
    <name type="scientific">Medicago truncatula</name>
    <name type="common">Barrel medic</name>
    <name type="synonym">Medicago tribuloides</name>
    <dbReference type="NCBI Taxonomy" id="3880"/>
    <lineage>
        <taxon>Eukaryota</taxon>
        <taxon>Viridiplantae</taxon>
        <taxon>Streptophyta</taxon>
        <taxon>Embryophyta</taxon>
        <taxon>Tracheophyta</taxon>
        <taxon>Spermatophyta</taxon>
        <taxon>Magnoliopsida</taxon>
        <taxon>eudicotyledons</taxon>
        <taxon>Gunneridae</taxon>
        <taxon>Pentapetalae</taxon>
        <taxon>rosids</taxon>
        <taxon>fabids</taxon>
        <taxon>Fabales</taxon>
        <taxon>Fabaceae</taxon>
        <taxon>Papilionoideae</taxon>
        <taxon>50 kb inversion clade</taxon>
        <taxon>NPAAA clade</taxon>
        <taxon>Hologalegina</taxon>
        <taxon>IRL clade</taxon>
        <taxon>Trifolieae</taxon>
        <taxon>Medicago</taxon>
    </lineage>
</organism>
<proteinExistence type="inferred from homology"/>
<dbReference type="Proteomes" id="UP000265566">
    <property type="component" value="Chromosome 2"/>
</dbReference>
<evidence type="ECO:0000256" key="5">
    <source>
        <dbReference type="ARBA" id="ARBA00022807"/>
    </source>
</evidence>
<name>A0A396JDK6_MEDTR</name>
<dbReference type="EC" id="3.4.22.31" evidence="11"/>
<dbReference type="Gene3D" id="3.90.70.10">
    <property type="entry name" value="Cysteine proteinases"/>
    <property type="match status" value="1"/>
</dbReference>
<dbReference type="PROSITE" id="PS00639">
    <property type="entry name" value="THIOL_PROTEASE_HIS"/>
    <property type="match status" value="1"/>
</dbReference>
<keyword evidence="3 8" id="KW-0732">Signal</keyword>
<comment type="caution">
    <text evidence="11">The sequence shown here is derived from an EMBL/GenBank/DDBJ whole genome shotgun (WGS) entry which is preliminary data.</text>
</comment>
<feature type="signal peptide" evidence="8">
    <location>
        <begin position="1"/>
        <end position="19"/>
    </location>
</feature>
<keyword evidence="6" id="KW-1015">Disulfide bond</keyword>
<dbReference type="GO" id="GO:0008234">
    <property type="term" value="F:cysteine-type peptidase activity"/>
    <property type="evidence" value="ECO:0007669"/>
    <property type="project" value="UniProtKB-KW"/>
</dbReference>
<dbReference type="InterPro" id="IPR013128">
    <property type="entry name" value="Peptidase_C1A"/>
</dbReference>
<evidence type="ECO:0000256" key="6">
    <source>
        <dbReference type="ARBA" id="ARBA00023157"/>
    </source>
</evidence>
<dbReference type="InterPro" id="IPR013201">
    <property type="entry name" value="Prot_inhib_I29"/>
</dbReference>
<dbReference type="Gramene" id="rna10623">
    <property type="protein sequence ID" value="RHN74535.1"/>
    <property type="gene ID" value="gene10623"/>
</dbReference>
<dbReference type="FunFam" id="3.90.70.10:FF:000067">
    <property type="entry name" value="Senescence-specific cysteine protease"/>
    <property type="match status" value="1"/>
</dbReference>
<dbReference type="PRINTS" id="PR00705">
    <property type="entry name" value="PAPAIN"/>
</dbReference>
<keyword evidence="7" id="KW-0325">Glycoprotein</keyword>
<dbReference type="CDD" id="cd02248">
    <property type="entry name" value="Peptidase_C1A"/>
    <property type="match status" value="1"/>
</dbReference>
<reference evidence="12" key="1">
    <citation type="journal article" date="2018" name="Nat. Plants">
        <title>Whole-genome landscape of Medicago truncatula symbiotic genes.</title>
        <authorList>
            <person name="Pecrix Y."/>
            <person name="Staton S.E."/>
            <person name="Sallet E."/>
            <person name="Lelandais-Briere C."/>
            <person name="Moreau S."/>
            <person name="Carrere S."/>
            <person name="Blein T."/>
            <person name="Jardinaud M.F."/>
            <person name="Latrasse D."/>
            <person name="Zouine M."/>
            <person name="Zahm M."/>
            <person name="Kreplak J."/>
            <person name="Mayjonade B."/>
            <person name="Satge C."/>
            <person name="Perez M."/>
            <person name="Cauet S."/>
            <person name="Marande W."/>
            <person name="Chantry-Darmon C."/>
            <person name="Lopez-Roques C."/>
            <person name="Bouchez O."/>
            <person name="Berard A."/>
            <person name="Debelle F."/>
            <person name="Munos S."/>
            <person name="Bendahmane A."/>
            <person name="Berges H."/>
            <person name="Niebel A."/>
            <person name="Buitink J."/>
            <person name="Frugier F."/>
            <person name="Benhamed M."/>
            <person name="Crespi M."/>
            <person name="Gouzy J."/>
            <person name="Gamas P."/>
        </authorList>
    </citation>
    <scope>NUCLEOTIDE SEQUENCE [LARGE SCALE GENOMIC DNA]</scope>
    <source>
        <strain evidence="12">cv. Jemalong A17</strain>
    </source>
</reference>
<evidence type="ECO:0000259" key="9">
    <source>
        <dbReference type="SMART" id="SM00645"/>
    </source>
</evidence>
<evidence type="ECO:0000313" key="12">
    <source>
        <dbReference type="Proteomes" id="UP000265566"/>
    </source>
</evidence>
<feature type="chain" id="PRO_5018785635" evidence="8">
    <location>
        <begin position="20"/>
        <end position="348"/>
    </location>
</feature>
<evidence type="ECO:0000313" key="11">
    <source>
        <dbReference type="EMBL" id="RHN74535.1"/>
    </source>
</evidence>
<dbReference type="Pfam" id="PF08246">
    <property type="entry name" value="Inhibitor_I29"/>
    <property type="match status" value="1"/>
</dbReference>
<keyword evidence="2" id="KW-0645">Protease</keyword>
<dbReference type="SUPFAM" id="SSF54001">
    <property type="entry name" value="Cysteine proteinases"/>
    <property type="match status" value="1"/>
</dbReference>
<comment type="similarity">
    <text evidence="1">Belongs to the peptidase C1 family.</text>
</comment>
<evidence type="ECO:0000256" key="1">
    <source>
        <dbReference type="ARBA" id="ARBA00008455"/>
    </source>
</evidence>
<evidence type="ECO:0000256" key="3">
    <source>
        <dbReference type="ARBA" id="ARBA00022729"/>
    </source>
</evidence>
<evidence type="ECO:0000256" key="7">
    <source>
        <dbReference type="ARBA" id="ARBA00023180"/>
    </source>
</evidence>
<evidence type="ECO:0000256" key="2">
    <source>
        <dbReference type="ARBA" id="ARBA00022670"/>
    </source>
</evidence>
<dbReference type="PANTHER" id="PTHR12411">
    <property type="entry name" value="CYSTEINE PROTEASE FAMILY C1-RELATED"/>
    <property type="match status" value="1"/>
</dbReference>
<dbReference type="EMBL" id="PSQE01000002">
    <property type="protein sequence ID" value="RHN74535.1"/>
    <property type="molecule type" value="Genomic_DNA"/>
</dbReference>
<feature type="domain" description="Peptidase C1A papain C-terminal" evidence="9">
    <location>
        <begin position="130"/>
        <end position="346"/>
    </location>
</feature>
<dbReference type="InterPro" id="IPR025660">
    <property type="entry name" value="Pept_his_AS"/>
</dbReference>
<accession>A0A396JDK6</accession>
<dbReference type="GO" id="GO:0006508">
    <property type="term" value="P:proteolysis"/>
    <property type="evidence" value="ECO:0007669"/>
    <property type="project" value="UniProtKB-KW"/>
</dbReference>
<sequence>MKNIILIAIFFTFWTCAYQTMSITVLESSLATEMRHEQWMKEFGRTYADDAEKNKRFKIFAEKLEYIENFNRDGNATYELGLNQYSDLTDEEYVAKYSCIKFQSKVNYSSILNVSEISTTNPSIKKRKRIPDFVDWRDSGAVTDVKDQGDCASCWAFAAAAAVEGIIQIKTQNLTSLSAQELVDCDKNNFGCEGGHLDTAFDYIAKKEIATEADYPYKDKQGTCLNDKIKRSAKIKGYKIVPSGEANLQEAVANQPVAVGIQTNINFANYKGGIFGTGPCKPLPKLKLNHAVLIVGYGGENRNAYWLIKNWRGEGWGEKGYMRVKRQGNSRYSVCGINMVESYYPVLE</sequence>
<dbReference type="InterPro" id="IPR039417">
    <property type="entry name" value="Peptidase_C1A_papain-like"/>
</dbReference>
<evidence type="ECO:0000259" key="10">
    <source>
        <dbReference type="SMART" id="SM00848"/>
    </source>
</evidence>
<dbReference type="InterPro" id="IPR038765">
    <property type="entry name" value="Papain-like_cys_pep_sf"/>
</dbReference>
<evidence type="ECO:0000256" key="8">
    <source>
        <dbReference type="SAM" id="SignalP"/>
    </source>
</evidence>
<dbReference type="AlphaFoldDB" id="A0A396JDK6"/>
<dbReference type="InterPro" id="IPR000668">
    <property type="entry name" value="Peptidase_C1A_C"/>
</dbReference>
<dbReference type="Pfam" id="PF00112">
    <property type="entry name" value="Peptidase_C1"/>
    <property type="match status" value="1"/>
</dbReference>
<evidence type="ECO:0000256" key="4">
    <source>
        <dbReference type="ARBA" id="ARBA00022801"/>
    </source>
</evidence>
<keyword evidence="5" id="KW-0788">Thiol protease</keyword>
<dbReference type="OrthoDB" id="190265at2759"/>
<dbReference type="SMART" id="SM00848">
    <property type="entry name" value="Inhibitor_I29"/>
    <property type="match status" value="1"/>
</dbReference>
<dbReference type="SMART" id="SM00645">
    <property type="entry name" value="Pept_C1"/>
    <property type="match status" value="1"/>
</dbReference>